<dbReference type="GeneID" id="7823114"/>
<evidence type="ECO:0000256" key="3">
    <source>
        <dbReference type="ARBA" id="ARBA00022679"/>
    </source>
</evidence>
<organism evidence="9 10">
    <name type="scientific">Tetrahymena thermophila (strain SB210)</name>
    <dbReference type="NCBI Taxonomy" id="312017"/>
    <lineage>
        <taxon>Eukaryota</taxon>
        <taxon>Sar</taxon>
        <taxon>Alveolata</taxon>
        <taxon>Ciliophora</taxon>
        <taxon>Intramacronucleata</taxon>
        <taxon>Oligohymenophorea</taxon>
        <taxon>Hymenostomatida</taxon>
        <taxon>Tetrahymenina</taxon>
        <taxon>Tetrahymenidae</taxon>
        <taxon>Tetrahymena</taxon>
    </lineage>
</organism>
<dbReference type="GO" id="GO:0045862">
    <property type="term" value="P:positive regulation of proteolysis"/>
    <property type="evidence" value="ECO:0007669"/>
    <property type="project" value="TreeGrafter"/>
</dbReference>
<dbReference type="HOGENOM" id="CLU_898593_0_0_1"/>
<dbReference type="OrthoDB" id="273087at2759"/>
<protein>
    <recommendedName>
        <fullName evidence="2">RING-type E3 ubiquitin transferase</fullName>
        <ecNumber evidence="2">2.3.2.27</ecNumber>
    </recommendedName>
</protein>
<evidence type="ECO:0000256" key="7">
    <source>
        <dbReference type="SAM" id="MobiDB-lite"/>
    </source>
</evidence>
<feature type="compositionally biased region" description="Polar residues" evidence="7">
    <location>
        <begin position="31"/>
        <end position="45"/>
    </location>
</feature>
<keyword evidence="6" id="KW-0802">TPR repeat</keyword>
<dbReference type="SMART" id="SM00028">
    <property type="entry name" value="TPR"/>
    <property type="match status" value="2"/>
</dbReference>
<dbReference type="InParanoid" id="Q23AR7"/>
<dbReference type="GO" id="GO:0000209">
    <property type="term" value="P:protein polyubiquitination"/>
    <property type="evidence" value="ECO:0007669"/>
    <property type="project" value="TreeGrafter"/>
</dbReference>
<dbReference type="InterPro" id="IPR013083">
    <property type="entry name" value="Znf_RING/FYVE/PHD"/>
</dbReference>
<dbReference type="GO" id="GO:0061630">
    <property type="term" value="F:ubiquitin protein ligase activity"/>
    <property type="evidence" value="ECO:0007669"/>
    <property type="project" value="UniProtKB-EC"/>
</dbReference>
<proteinExistence type="predicted"/>
<feature type="repeat" description="TPR" evidence="6">
    <location>
        <begin position="79"/>
        <end position="112"/>
    </location>
</feature>
<feature type="region of interest" description="Disordered" evidence="7">
    <location>
        <begin position="31"/>
        <end position="63"/>
    </location>
</feature>
<evidence type="ECO:0000256" key="4">
    <source>
        <dbReference type="ARBA" id="ARBA00022737"/>
    </source>
</evidence>
<dbReference type="SUPFAM" id="SSF57850">
    <property type="entry name" value="RING/U-box"/>
    <property type="match status" value="1"/>
</dbReference>
<dbReference type="PANTHER" id="PTHR46803:SF2">
    <property type="entry name" value="E3 UBIQUITIN-PROTEIN LIGASE CHIP"/>
    <property type="match status" value="1"/>
</dbReference>
<dbReference type="RefSeq" id="XP_001013870.2">
    <property type="nucleotide sequence ID" value="XM_001013870.2"/>
</dbReference>
<dbReference type="EC" id="2.3.2.27" evidence="2"/>
<evidence type="ECO:0000256" key="6">
    <source>
        <dbReference type="PROSITE-ProRule" id="PRU00339"/>
    </source>
</evidence>
<dbReference type="InterPro" id="IPR019734">
    <property type="entry name" value="TPR_rpt"/>
</dbReference>
<evidence type="ECO:0000256" key="5">
    <source>
        <dbReference type="ARBA" id="ARBA00022786"/>
    </source>
</evidence>
<dbReference type="AlphaFoldDB" id="Q23AR7"/>
<accession>Q23AR7</accession>
<dbReference type="Gene3D" id="3.30.40.10">
    <property type="entry name" value="Zinc/RING finger domain, C3HC4 (zinc finger)"/>
    <property type="match status" value="1"/>
</dbReference>
<keyword evidence="3" id="KW-0808">Transferase</keyword>
<dbReference type="Pfam" id="PF04564">
    <property type="entry name" value="U-box"/>
    <property type="match status" value="1"/>
</dbReference>
<dbReference type="InterPro" id="IPR003613">
    <property type="entry name" value="Ubox_domain"/>
</dbReference>
<evidence type="ECO:0000256" key="2">
    <source>
        <dbReference type="ARBA" id="ARBA00012483"/>
    </source>
</evidence>
<evidence type="ECO:0000259" key="8">
    <source>
        <dbReference type="PROSITE" id="PS51698"/>
    </source>
</evidence>
<dbReference type="PROSITE" id="PS51698">
    <property type="entry name" value="U_BOX"/>
    <property type="match status" value="1"/>
</dbReference>
<evidence type="ECO:0000313" key="9">
    <source>
        <dbReference type="EMBL" id="EAR93625.2"/>
    </source>
</evidence>
<keyword evidence="4" id="KW-0677">Repeat</keyword>
<dbReference type="GO" id="GO:0043161">
    <property type="term" value="P:proteasome-mediated ubiquitin-dependent protein catabolic process"/>
    <property type="evidence" value="ECO:0007669"/>
    <property type="project" value="TreeGrafter"/>
</dbReference>
<evidence type="ECO:0000313" key="10">
    <source>
        <dbReference type="Proteomes" id="UP000009168"/>
    </source>
</evidence>
<name>Q23AR7_TETTS</name>
<keyword evidence="5" id="KW-0833">Ubl conjugation pathway</keyword>
<dbReference type="SMART" id="SM00504">
    <property type="entry name" value="Ubox"/>
    <property type="match status" value="1"/>
</dbReference>
<dbReference type="GO" id="GO:0071218">
    <property type="term" value="P:cellular response to misfolded protein"/>
    <property type="evidence" value="ECO:0007669"/>
    <property type="project" value="TreeGrafter"/>
</dbReference>
<dbReference type="PROSITE" id="PS50005">
    <property type="entry name" value="TPR"/>
    <property type="match status" value="1"/>
</dbReference>
<dbReference type="KEGG" id="tet:TTHERM_00770780"/>
<feature type="domain" description="U-box" evidence="8">
    <location>
        <begin position="264"/>
        <end position="338"/>
    </location>
</feature>
<dbReference type="GO" id="GO:0006515">
    <property type="term" value="P:protein quality control for misfolded or incompletely synthesized proteins"/>
    <property type="evidence" value="ECO:0007669"/>
    <property type="project" value="TreeGrafter"/>
</dbReference>
<dbReference type="PANTHER" id="PTHR46803">
    <property type="entry name" value="E3 UBIQUITIN-PROTEIN LIGASE CHIP"/>
    <property type="match status" value="1"/>
</dbReference>
<dbReference type="Proteomes" id="UP000009168">
    <property type="component" value="Unassembled WGS sequence"/>
</dbReference>
<reference evidence="10" key="1">
    <citation type="journal article" date="2006" name="PLoS Biol.">
        <title>Macronuclear genome sequence of the ciliate Tetrahymena thermophila, a model eukaryote.</title>
        <authorList>
            <person name="Eisen J.A."/>
            <person name="Coyne R.S."/>
            <person name="Wu M."/>
            <person name="Wu D."/>
            <person name="Thiagarajan M."/>
            <person name="Wortman J.R."/>
            <person name="Badger J.H."/>
            <person name="Ren Q."/>
            <person name="Amedeo P."/>
            <person name="Jones K.M."/>
            <person name="Tallon L.J."/>
            <person name="Delcher A.L."/>
            <person name="Salzberg S.L."/>
            <person name="Silva J.C."/>
            <person name="Haas B.J."/>
            <person name="Majoros W.H."/>
            <person name="Farzad M."/>
            <person name="Carlton J.M."/>
            <person name="Smith R.K. Jr."/>
            <person name="Garg J."/>
            <person name="Pearlman R.E."/>
            <person name="Karrer K.M."/>
            <person name="Sun L."/>
            <person name="Manning G."/>
            <person name="Elde N.C."/>
            <person name="Turkewitz A.P."/>
            <person name="Asai D.J."/>
            <person name="Wilkes D.E."/>
            <person name="Wang Y."/>
            <person name="Cai H."/>
            <person name="Collins K."/>
            <person name="Stewart B.A."/>
            <person name="Lee S.R."/>
            <person name="Wilamowska K."/>
            <person name="Weinberg Z."/>
            <person name="Ruzzo W.L."/>
            <person name="Wloga D."/>
            <person name="Gaertig J."/>
            <person name="Frankel J."/>
            <person name="Tsao C.-C."/>
            <person name="Gorovsky M.A."/>
            <person name="Keeling P.J."/>
            <person name="Waller R.F."/>
            <person name="Patron N.J."/>
            <person name="Cherry J.M."/>
            <person name="Stover N.A."/>
            <person name="Krieger C.J."/>
            <person name="del Toro C."/>
            <person name="Ryder H.F."/>
            <person name="Williamson S.C."/>
            <person name="Barbeau R.A."/>
            <person name="Hamilton E.P."/>
            <person name="Orias E."/>
        </authorList>
    </citation>
    <scope>NUCLEOTIDE SEQUENCE [LARGE SCALE GENOMIC DNA]</scope>
    <source>
        <strain evidence="10">SB210</strain>
    </source>
</reference>
<sequence>MGCCLEGVINSKKKSRVQLQYKINQEYNDTQKNNNSKIQNLQNSHPFKDEDNQEVANASISRRQSKTSSVIEIQKKQESTVLKEQGNNFFKQNKFLEAIKCYSAAISLFPDSVYYSNRAQCFRQLSNWAEVLKDSCEAIRLDHENYKAYNLKGMSQVMLSKEMDIMSDQWELFNVQGIKSMQKALDLINEIRKNQDFQLISSIQTNISKANQILNLKRAEKLQRKKNKSKNLINKLIENDNSLIIDRSEIENFLERKFQKKDQRPPDAFTCIFTLDLMVNPVITSSGLSYEKSLLEDHVKVNGDVDPTTRAQINFKKCIENKDLKSAIQDFKSKNIDSEFSTNYHQITF</sequence>
<dbReference type="Gene3D" id="1.25.40.10">
    <property type="entry name" value="Tetratricopeptide repeat domain"/>
    <property type="match status" value="1"/>
</dbReference>
<dbReference type="InterPro" id="IPR011990">
    <property type="entry name" value="TPR-like_helical_dom_sf"/>
</dbReference>
<comment type="catalytic activity">
    <reaction evidence="1">
        <text>S-ubiquitinyl-[E2 ubiquitin-conjugating enzyme]-L-cysteine + [acceptor protein]-L-lysine = [E2 ubiquitin-conjugating enzyme]-L-cysteine + N(6)-ubiquitinyl-[acceptor protein]-L-lysine.</text>
        <dbReference type="EC" id="2.3.2.27"/>
    </reaction>
</comment>
<evidence type="ECO:0000256" key="1">
    <source>
        <dbReference type="ARBA" id="ARBA00000900"/>
    </source>
</evidence>
<dbReference type="GO" id="GO:0051087">
    <property type="term" value="F:protein-folding chaperone binding"/>
    <property type="evidence" value="ECO:0007669"/>
    <property type="project" value="TreeGrafter"/>
</dbReference>
<dbReference type="GO" id="GO:0005737">
    <property type="term" value="C:cytoplasm"/>
    <property type="evidence" value="ECO:0007669"/>
    <property type="project" value="TreeGrafter"/>
</dbReference>
<keyword evidence="10" id="KW-1185">Reference proteome</keyword>
<dbReference type="STRING" id="312017.Q23AR7"/>
<gene>
    <name evidence="9" type="ORF">TTHERM_00770780</name>
</gene>
<dbReference type="SUPFAM" id="SSF48452">
    <property type="entry name" value="TPR-like"/>
    <property type="match status" value="1"/>
</dbReference>
<dbReference type="EMBL" id="GG662723">
    <property type="protein sequence ID" value="EAR93625.2"/>
    <property type="molecule type" value="Genomic_DNA"/>
</dbReference>
<feature type="compositionally biased region" description="Polar residues" evidence="7">
    <location>
        <begin position="54"/>
        <end position="63"/>
    </location>
</feature>